<organism evidence="2 3">
    <name type="scientific">Diacronema lutheri</name>
    <name type="common">Unicellular marine alga</name>
    <name type="synonym">Monochrysis lutheri</name>
    <dbReference type="NCBI Taxonomy" id="2081491"/>
    <lineage>
        <taxon>Eukaryota</taxon>
        <taxon>Haptista</taxon>
        <taxon>Haptophyta</taxon>
        <taxon>Pavlovophyceae</taxon>
        <taxon>Pavlovales</taxon>
        <taxon>Pavlovaceae</taxon>
        <taxon>Diacronema</taxon>
    </lineage>
</organism>
<sequence length="125" mass="13291">MVDRARAPGKRQRPDDEEGETREADGEEGAEDTAAERAARWHALESVLGARVPEATPREHRASRREPRVDASRRAGAPAASLAVHSLAVASQASGGDGGDFAARMRERIQQKQADARARAAGAGK</sequence>
<reference evidence="2" key="1">
    <citation type="submission" date="2021-05" db="EMBL/GenBank/DDBJ databases">
        <title>The genome of the haptophyte Pavlova lutheri (Diacronema luteri, Pavlovales) - a model for lipid biosynthesis in eukaryotic algae.</title>
        <authorList>
            <person name="Hulatt C.J."/>
            <person name="Posewitz M.C."/>
        </authorList>
    </citation>
    <scope>NUCLEOTIDE SEQUENCE</scope>
    <source>
        <strain evidence="2">NIVA-4/92</strain>
    </source>
</reference>
<dbReference type="AlphaFoldDB" id="A0A8J6C716"/>
<gene>
    <name evidence="2" type="ORF">KFE25_013076</name>
</gene>
<feature type="compositionally biased region" description="Acidic residues" evidence="1">
    <location>
        <begin position="15"/>
        <end position="33"/>
    </location>
</feature>
<evidence type="ECO:0000256" key="1">
    <source>
        <dbReference type="SAM" id="MobiDB-lite"/>
    </source>
</evidence>
<keyword evidence="3" id="KW-1185">Reference proteome</keyword>
<evidence type="ECO:0000313" key="3">
    <source>
        <dbReference type="Proteomes" id="UP000751190"/>
    </source>
</evidence>
<dbReference type="Proteomes" id="UP000751190">
    <property type="component" value="Unassembled WGS sequence"/>
</dbReference>
<comment type="caution">
    <text evidence="2">The sequence shown here is derived from an EMBL/GenBank/DDBJ whole genome shotgun (WGS) entry which is preliminary data.</text>
</comment>
<proteinExistence type="predicted"/>
<feature type="compositionally biased region" description="Basic and acidic residues" evidence="1">
    <location>
        <begin position="34"/>
        <end position="43"/>
    </location>
</feature>
<evidence type="ECO:0000313" key="2">
    <source>
        <dbReference type="EMBL" id="KAG8459440.1"/>
    </source>
</evidence>
<dbReference type="EMBL" id="JAGTXO010000041">
    <property type="protein sequence ID" value="KAG8459440.1"/>
    <property type="molecule type" value="Genomic_DNA"/>
</dbReference>
<accession>A0A8J6C716</accession>
<protein>
    <submittedName>
        <fullName evidence="2">Uncharacterized protein</fullName>
    </submittedName>
</protein>
<feature type="region of interest" description="Disordered" evidence="1">
    <location>
        <begin position="1"/>
        <end position="77"/>
    </location>
</feature>
<name>A0A8J6C716_DIALT</name>
<feature type="compositionally biased region" description="Basic and acidic residues" evidence="1">
    <location>
        <begin position="56"/>
        <end position="73"/>
    </location>
</feature>